<dbReference type="Proteomes" id="UP001165065">
    <property type="component" value="Unassembled WGS sequence"/>
</dbReference>
<proteinExistence type="predicted"/>
<accession>A0A9W7LE97</accession>
<comment type="caution">
    <text evidence="2">The sequence shown here is derived from an EMBL/GenBank/DDBJ whole genome shotgun (WGS) entry which is preliminary data.</text>
</comment>
<feature type="compositionally biased region" description="Basic residues" evidence="1">
    <location>
        <begin position="62"/>
        <end position="76"/>
    </location>
</feature>
<name>A0A9W7LE97_9STRA</name>
<dbReference type="AlphaFoldDB" id="A0A9W7LE97"/>
<dbReference type="EMBL" id="BRYA01000363">
    <property type="protein sequence ID" value="GMI47875.1"/>
    <property type="molecule type" value="Genomic_DNA"/>
</dbReference>
<evidence type="ECO:0000313" key="3">
    <source>
        <dbReference type="Proteomes" id="UP001165065"/>
    </source>
</evidence>
<reference evidence="3" key="1">
    <citation type="journal article" date="2023" name="Commun. Biol.">
        <title>Genome analysis of Parmales, the sister group of diatoms, reveals the evolutionary specialization of diatoms from phago-mixotrophs to photoautotrophs.</title>
        <authorList>
            <person name="Ban H."/>
            <person name="Sato S."/>
            <person name="Yoshikawa S."/>
            <person name="Yamada K."/>
            <person name="Nakamura Y."/>
            <person name="Ichinomiya M."/>
            <person name="Sato N."/>
            <person name="Blanc-Mathieu R."/>
            <person name="Endo H."/>
            <person name="Kuwata A."/>
            <person name="Ogata H."/>
        </authorList>
    </citation>
    <scope>NUCLEOTIDE SEQUENCE [LARGE SCALE GENOMIC DNA]</scope>
</reference>
<feature type="region of interest" description="Disordered" evidence="1">
    <location>
        <begin position="46"/>
        <end position="119"/>
    </location>
</feature>
<organism evidence="2 3">
    <name type="scientific">Triparma columacea</name>
    <dbReference type="NCBI Taxonomy" id="722753"/>
    <lineage>
        <taxon>Eukaryota</taxon>
        <taxon>Sar</taxon>
        <taxon>Stramenopiles</taxon>
        <taxon>Ochrophyta</taxon>
        <taxon>Bolidophyceae</taxon>
        <taxon>Parmales</taxon>
        <taxon>Triparmaceae</taxon>
        <taxon>Triparma</taxon>
    </lineage>
</organism>
<keyword evidence="3" id="KW-1185">Reference proteome</keyword>
<protein>
    <submittedName>
        <fullName evidence="2">Uncharacterized protein</fullName>
    </submittedName>
</protein>
<evidence type="ECO:0000256" key="1">
    <source>
        <dbReference type="SAM" id="MobiDB-lite"/>
    </source>
</evidence>
<feature type="compositionally biased region" description="Low complexity" evidence="1">
    <location>
        <begin position="84"/>
        <end position="97"/>
    </location>
</feature>
<evidence type="ECO:0000313" key="2">
    <source>
        <dbReference type="EMBL" id="GMI47875.1"/>
    </source>
</evidence>
<sequence length="119" mass="13270">MLHKDTKVEDFMKSTRCTSKNHADAYKNAAVIVPVLQETKAKDVGFNIEDGTPIDPSAIHPPLHRKPVVRGPKRQKPYPNRGLETATKSITASTTIEYVEEQRPRRAGAGTNRHREGGR</sequence>
<gene>
    <name evidence="2" type="ORF">TrCOL_g5357</name>
</gene>